<evidence type="ECO:0000313" key="1">
    <source>
        <dbReference type="EMBL" id="ORZ07867.1"/>
    </source>
</evidence>
<dbReference type="Pfam" id="PF08757">
    <property type="entry name" value="CotH"/>
    <property type="match status" value="1"/>
</dbReference>
<dbReference type="STRING" id="90262.A0A1X2I2N2"/>
<dbReference type="AlphaFoldDB" id="A0A1X2I2N2"/>
<keyword evidence="2" id="KW-1185">Reference proteome</keyword>
<organism evidence="1 2">
    <name type="scientific">Absidia repens</name>
    <dbReference type="NCBI Taxonomy" id="90262"/>
    <lineage>
        <taxon>Eukaryota</taxon>
        <taxon>Fungi</taxon>
        <taxon>Fungi incertae sedis</taxon>
        <taxon>Mucoromycota</taxon>
        <taxon>Mucoromycotina</taxon>
        <taxon>Mucoromycetes</taxon>
        <taxon>Mucorales</taxon>
        <taxon>Cunninghamellaceae</taxon>
        <taxon>Absidia</taxon>
    </lineage>
</organism>
<evidence type="ECO:0000313" key="2">
    <source>
        <dbReference type="Proteomes" id="UP000193560"/>
    </source>
</evidence>
<gene>
    <name evidence="1" type="ORF">BCR42DRAFT_425623</name>
</gene>
<comment type="caution">
    <text evidence="1">The sequence shown here is derived from an EMBL/GenBank/DDBJ whole genome shotgun (WGS) entry which is preliminary data.</text>
</comment>
<sequence length="347" mass="39084">MDDNVDKSYLQETVHHGIKNAEIGPIIKADAGKGEYAADLAYRGENAANYDALVYEVKSNTPDEKANGMASLIDLTRFIASFNISTASTNAVEQWNQVINVNHFLRQVACEWLGGNWDGIVYSGNNYMLYKHPKTNQFITMPMDFDFTFGNGLELDQRKLMTGKWTDISSRRMVHSYLWEKVMSVPEFQKSYMEMLSTINDKVMHPATLLPRVQGLAYMIQHDAEWDKGLQKWTAGGMSRPWADGSFLESLKRGSGADDENIGLIEWIETKHQAVVQDLSETEALDPPSLEAKLRANALTIKGIPRFVFEKMEDIVGEELGEDIEDLITAQKQIEIMPQAAINPVPQ</sequence>
<dbReference type="InterPro" id="IPR014867">
    <property type="entry name" value="Spore_coat_CotH_CotH2/3/7"/>
</dbReference>
<dbReference type="PANTHER" id="PTHR40050:SF1">
    <property type="entry name" value="INNER SPORE COAT PROTEIN H"/>
    <property type="match status" value="1"/>
</dbReference>
<accession>A0A1X2I2N2</accession>
<reference evidence="1 2" key="1">
    <citation type="submission" date="2016-07" db="EMBL/GenBank/DDBJ databases">
        <title>Pervasive Adenine N6-methylation of Active Genes in Fungi.</title>
        <authorList>
            <consortium name="DOE Joint Genome Institute"/>
            <person name="Mondo S.J."/>
            <person name="Dannebaum R.O."/>
            <person name="Kuo R.C."/>
            <person name="Labutti K."/>
            <person name="Haridas S."/>
            <person name="Kuo A."/>
            <person name="Salamov A."/>
            <person name="Ahrendt S.R."/>
            <person name="Lipzen A."/>
            <person name="Sullivan W."/>
            <person name="Andreopoulos W.B."/>
            <person name="Clum A."/>
            <person name="Lindquist E."/>
            <person name="Daum C."/>
            <person name="Ramamoorthy G.K."/>
            <person name="Gryganskyi A."/>
            <person name="Culley D."/>
            <person name="Magnuson J.K."/>
            <person name="James T.Y."/>
            <person name="O'Malley M.A."/>
            <person name="Stajich J.E."/>
            <person name="Spatafora J.W."/>
            <person name="Visel A."/>
            <person name="Grigoriev I.V."/>
        </authorList>
    </citation>
    <scope>NUCLEOTIDE SEQUENCE [LARGE SCALE GENOMIC DNA]</scope>
    <source>
        <strain evidence="1 2">NRRL 1336</strain>
    </source>
</reference>
<dbReference type="EMBL" id="MCGE01000033">
    <property type="protein sequence ID" value="ORZ07867.1"/>
    <property type="molecule type" value="Genomic_DNA"/>
</dbReference>
<name>A0A1X2I2N2_9FUNG</name>
<dbReference type="OrthoDB" id="10267127at2759"/>
<proteinExistence type="predicted"/>
<protein>
    <submittedName>
        <fullName evidence="1">Coth protein-domain-containing protein</fullName>
    </submittedName>
</protein>
<dbReference type="Proteomes" id="UP000193560">
    <property type="component" value="Unassembled WGS sequence"/>
</dbReference>
<dbReference type="PANTHER" id="PTHR40050">
    <property type="entry name" value="INNER SPORE COAT PROTEIN H"/>
    <property type="match status" value="1"/>
</dbReference>